<sequence>MTYCQLIGILCERSKDYLLTLNVFPSTPPTTDQHELHHQRITTRLFILLLAISLSILLLYTSLINITQLIRVQSPSIQQYSQLYQMHSQTLTCDCTQISISYKKFINVEYDFHQVCQSHFVTQKWISYITTSLGGSAEYYTDFQAIGTFMFQALRTFCELVNQAISNELSQFYSNQYVSASVASSNVFQSQTDALISQFISSTTAKFLASLSMARNITQSNALVSGQFTNFMFIDQPSDNFSSYSQLYGNCTCALSATCVIPSTINQLFSVPGLYVGCYVIEALLQSNLQCFYNNTCIKRIQSYFDEVAGVNFTPLNTSLLNGSYENTTIEELLNELMVEKWNLSSSYKNYYNECQPSECSYSAVAKNSAIYIVTTVIGLIGGLIKILKFVVPYMIQFLWFLGRKCKFRRNTAVSIDDI</sequence>
<keyword evidence="1" id="KW-1133">Transmembrane helix</keyword>
<reference evidence="2" key="1">
    <citation type="submission" date="2021-02" db="EMBL/GenBank/DDBJ databases">
        <authorList>
            <person name="Nowell W R."/>
        </authorList>
    </citation>
    <scope>NUCLEOTIDE SEQUENCE</scope>
</reference>
<dbReference type="Proteomes" id="UP000663852">
    <property type="component" value="Unassembled WGS sequence"/>
</dbReference>
<proteinExistence type="predicted"/>
<evidence type="ECO:0000313" key="2">
    <source>
        <dbReference type="EMBL" id="CAF1535990.1"/>
    </source>
</evidence>
<feature type="transmembrane region" description="Helical" evidence="1">
    <location>
        <begin position="370"/>
        <end position="402"/>
    </location>
</feature>
<organism evidence="2 3">
    <name type="scientific">Adineta ricciae</name>
    <name type="common">Rotifer</name>
    <dbReference type="NCBI Taxonomy" id="249248"/>
    <lineage>
        <taxon>Eukaryota</taxon>
        <taxon>Metazoa</taxon>
        <taxon>Spiralia</taxon>
        <taxon>Gnathifera</taxon>
        <taxon>Rotifera</taxon>
        <taxon>Eurotatoria</taxon>
        <taxon>Bdelloidea</taxon>
        <taxon>Adinetida</taxon>
        <taxon>Adinetidae</taxon>
        <taxon>Adineta</taxon>
    </lineage>
</organism>
<feature type="transmembrane region" description="Helical" evidence="1">
    <location>
        <begin position="45"/>
        <end position="66"/>
    </location>
</feature>
<dbReference type="AlphaFoldDB" id="A0A815VX21"/>
<evidence type="ECO:0000256" key="1">
    <source>
        <dbReference type="SAM" id="Phobius"/>
    </source>
</evidence>
<accession>A0A815VX21</accession>
<gene>
    <name evidence="2" type="ORF">EDS130_LOCUS44949</name>
</gene>
<comment type="caution">
    <text evidence="2">The sequence shown here is derived from an EMBL/GenBank/DDBJ whole genome shotgun (WGS) entry which is preliminary data.</text>
</comment>
<evidence type="ECO:0000313" key="3">
    <source>
        <dbReference type="Proteomes" id="UP000663852"/>
    </source>
</evidence>
<name>A0A815VX21_ADIRI</name>
<dbReference type="EMBL" id="CAJNOJ010000962">
    <property type="protein sequence ID" value="CAF1535990.1"/>
    <property type="molecule type" value="Genomic_DNA"/>
</dbReference>
<dbReference type="OrthoDB" id="10046728at2759"/>
<keyword evidence="1" id="KW-0472">Membrane</keyword>
<protein>
    <recommendedName>
        <fullName evidence="4">Transmembrane protein</fullName>
    </recommendedName>
</protein>
<evidence type="ECO:0008006" key="4">
    <source>
        <dbReference type="Google" id="ProtNLM"/>
    </source>
</evidence>
<keyword evidence="1" id="KW-0812">Transmembrane</keyword>